<dbReference type="CDD" id="cd10170">
    <property type="entry name" value="ASKHA_NBD_HSP70"/>
    <property type="match status" value="1"/>
</dbReference>
<dbReference type="SUPFAM" id="SSF53067">
    <property type="entry name" value="Actin-like ATPase domain"/>
    <property type="match status" value="1"/>
</dbReference>
<dbReference type="EMBL" id="FJOG01000031">
    <property type="protein sequence ID" value="CZR65459.1"/>
    <property type="molecule type" value="Genomic_DNA"/>
</dbReference>
<dbReference type="Proteomes" id="UP000184330">
    <property type="component" value="Unassembled WGS sequence"/>
</dbReference>
<gene>
    <name evidence="1" type="ORF">PAC_15359</name>
</gene>
<evidence type="ECO:0008006" key="3">
    <source>
        <dbReference type="Google" id="ProtNLM"/>
    </source>
</evidence>
<evidence type="ECO:0000313" key="2">
    <source>
        <dbReference type="Proteomes" id="UP000184330"/>
    </source>
</evidence>
<evidence type="ECO:0000313" key="1">
    <source>
        <dbReference type="EMBL" id="CZR65459.1"/>
    </source>
</evidence>
<organism evidence="1 2">
    <name type="scientific">Phialocephala subalpina</name>
    <dbReference type="NCBI Taxonomy" id="576137"/>
    <lineage>
        <taxon>Eukaryota</taxon>
        <taxon>Fungi</taxon>
        <taxon>Dikarya</taxon>
        <taxon>Ascomycota</taxon>
        <taxon>Pezizomycotina</taxon>
        <taxon>Leotiomycetes</taxon>
        <taxon>Helotiales</taxon>
        <taxon>Mollisiaceae</taxon>
        <taxon>Phialocephala</taxon>
        <taxon>Phialocephala fortinii species complex</taxon>
    </lineage>
</organism>
<protein>
    <recommendedName>
        <fullName evidence="3">Hsp70 protein</fullName>
    </recommendedName>
</protein>
<dbReference type="AlphaFoldDB" id="A0A1L7XK84"/>
<accession>A0A1L7XK84</accession>
<dbReference type="PANTHER" id="PTHR42749">
    <property type="entry name" value="CELL SHAPE-DETERMINING PROTEIN MREB"/>
    <property type="match status" value="1"/>
</dbReference>
<sequence length="601" mass="67515">MSNSETVPVGSLIGIDIGMTCTGVAICVYSEGETRGPIVVQKWPGSRENASKVPTRVAYKAGKAAYHSWGFKCPELEEVGPAMAVKEMFKFHLDKWFLKEDHQRGQDGGFELEDVKLWYKDYLSALYSHIVQCLREKWKVDVGLTTVEYIFSIPTLWSKEDQLVQTFRELVEATGFGDGYVIMNLTEAEASAVSTAKLLDHGFQEGDAFIVCDAGGATTDMCALQVTQVDGDAVQLKPLDDPKVIPVGSLDIDDLFEAKAAKRINELRSDHSDSSKALAHQIMRRTFQDIKVECGTGAVNELDVTLFQIPGTNEQIKLSPSELESMFDIQIQKMLNLIDHQIAYLKEDCPEVNLSTLFLAGGLGSSKYLQDEMIKYYKDIKVMFAPDPEDLPLSVCKGLVIDRLQHFSDHASVISIRSTSASYGILCREVYNKRRHSGQPFVKDQLDGIKYADNQIDWIVVRGQNPAQEDTVIRRYSRVVSPENPPESWGFAVVRSQAKPDKLRTFIEGHRGPRIICHAMSDGEAGSNRAPIIHRRELMTKKYRFCRIDYELSATVGLGKMKFQIKIFGQADSKRETLKVAWQQDDEFSEYGERCALIKTM</sequence>
<dbReference type="InterPro" id="IPR043129">
    <property type="entry name" value="ATPase_NBD"/>
</dbReference>
<keyword evidence="2" id="KW-1185">Reference proteome</keyword>
<proteinExistence type="predicted"/>
<dbReference type="Gene3D" id="3.90.640.10">
    <property type="entry name" value="Actin, Chain A, domain 4"/>
    <property type="match status" value="1"/>
</dbReference>
<dbReference type="PANTHER" id="PTHR42749:SF1">
    <property type="entry name" value="CELL SHAPE-DETERMINING PROTEIN MREB"/>
    <property type="match status" value="1"/>
</dbReference>
<dbReference type="OrthoDB" id="2394218at2759"/>
<reference evidence="1 2" key="1">
    <citation type="submission" date="2016-03" db="EMBL/GenBank/DDBJ databases">
        <authorList>
            <person name="Ploux O."/>
        </authorList>
    </citation>
    <scope>NUCLEOTIDE SEQUENCE [LARGE SCALE GENOMIC DNA]</scope>
    <source>
        <strain evidence="1 2">UAMH 11012</strain>
    </source>
</reference>
<dbReference type="STRING" id="576137.A0A1L7XK84"/>
<name>A0A1L7XK84_9HELO</name>
<dbReference type="Gene3D" id="3.30.420.40">
    <property type="match status" value="2"/>
</dbReference>